<reference evidence="2" key="1">
    <citation type="submission" date="2021-02" db="EMBL/GenBank/DDBJ databases">
        <authorList>
            <person name="Nowell W R."/>
        </authorList>
    </citation>
    <scope>NUCLEOTIDE SEQUENCE</scope>
</reference>
<dbReference type="SUPFAM" id="SSF48371">
    <property type="entry name" value="ARM repeat"/>
    <property type="match status" value="1"/>
</dbReference>
<dbReference type="SMART" id="SM00567">
    <property type="entry name" value="EZ_HEAT"/>
    <property type="match status" value="3"/>
</dbReference>
<dbReference type="PANTHER" id="PTHR12697:SF5">
    <property type="entry name" value="DEOXYHYPUSINE HYDROXYLASE"/>
    <property type="match status" value="1"/>
</dbReference>
<evidence type="ECO:0000313" key="1">
    <source>
        <dbReference type="EMBL" id="CAF1045848.1"/>
    </source>
</evidence>
<accession>A0A8S2JTJ9</accession>
<protein>
    <recommendedName>
        <fullName evidence="4">HEAT repeat domain-containing protein</fullName>
    </recommendedName>
</protein>
<dbReference type="InterPro" id="IPR016024">
    <property type="entry name" value="ARM-type_fold"/>
</dbReference>
<dbReference type="InterPro" id="IPR011989">
    <property type="entry name" value="ARM-like"/>
</dbReference>
<name>A0A8S2JTJ9_9BILA</name>
<organism evidence="2 3">
    <name type="scientific">Didymodactylos carnosus</name>
    <dbReference type="NCBI Taxonomy" id="1234261"/>
    <lineage>
        <taxon>Eukaryota</taxon>
        <taxon>Metazoa</taxon>
        <taxon>Spiralia</taxon>
        <taxon>Gnathifera</taxon>
        <taxon>Rotifera</taxon>
        <taxon>Eurotatoria</taxon>
        <taxon>Bdelloidea</taxon>
        <taxon>Philodinida</taxon>
        <taxon>Philodinidae</taxon>
        <taxon>Didymodactylos</taxon>
    </lineage>
</organism>
<evidence type="ECO:0008006" key="4">
    <source>
        <dbReference type="Google" id="ProtNLM"/>
    </source>
</evidence>
<dbReference type="InterPro" id="IPR004155">
    <property type="entry name" value="PBS_lyase_HEAT"/>
</dbReference>
<dbReference type="Gene3D" id="1.25.10.10">
    <property type="entry name" value="Leucine-rich Repeat Variant"/>
    <property type="match status" value="1"/>
</dbReference>
<sequence length="208" mass="23126">MDPFWSAIQSEPLDLVGLRNIKVLLECIDDSGDSLGFPQHADQDEQMKLQTYITVSKVTLLNPQPKLIFLLLAALGDKNDDVRNSVCEALEEMGEKAATNEVIDRLVYALGDEEWCVRNRACEALGNMGEKAATNEVIERLVNALGDETYGVRYCACEALGNMDEKSVTNEVIERLVNALGDRCIEDEPAARALEWAVCSWDVMKQLD</sequence>
<proteinExistence type="predicted"/>
<gene>
    <name evidence="1" type="ORF">OVA965_LOCUS16721</name>
    <name evidence="2" type="ORF">TMI583_LOCUS16729</name>
</gene>
<dbReference type="EMBL" id="CAJOBA010007841">
    <property type="protein sequence ID" value="CAF3813823.1"/>
    <property type="molecule type" value="Genomic_DNA"/>
</dbReference>
<evidence type="ECO:0000313" key="3">
    <source>
        <dbReference type="Proteomes" id="UP000682733"/>
    </source>
</evidence>
<dbReference type="Proteomes" id="UP000682733">
    <property type="component" value="Unassembled WGS sequence"/>
</dbReference>
<dbReference type="GO" id="GO:0016491">
    <property type="term" value="F:oxidoreductase activity"/>
    <property type="evidence" value="ECO:0007669"/>
    <property type="project" value="TreeGrafter"/>
</dbReference>
<dbReference type="PANTHER" id="PTHR12697">
    <property type="entry name" value="PBS LYASE HEAT-LIKE PROTEIN"/>
    <property type="match status" value="1"/>
</dbReference>
<comment type="caution">
    <text evidence="2">The sequence shown here is derived from an EMBL/GenBank/DDBJ whole genome shotgun (WGS) entry which is preliminary data.</text>
</comment>
<evidence type="ECO:0000313" key="2">
    <source>
        <dbReference type="EMBL" id="CAF3813823.1"/>
    </source>
</evidence>
<dbReference type="Proteomes" id="UP000677228">
    <property type="component" value="Unassembled WGS sequence"/>
</dbReference>
<dbReference type="EMBL" id="CAJNOK010007830">
    <property type="protein sequence ID" value="CAF1045848.1"/>
    <property type="molecule type" value="Genomic_DNA"/>
</dbReference>
<dbReference type="Pfam" id="PF13646">
    <property type="entry name" value="HEAT_2"/>
    <property type="match status" value="1"/>
</dbReference>
<dbReference type="AlphaFoldDB" id="A0A8S2JTJ9"/>